<evidence type="ECO:0000313" key="9">
    <source>
        <dbReference type="Proteomes" id="UP000694548"/>
    </source>
</evidence>
<reference evidence="8" key="2">
    <citation type="submission" date="2025-08" db="UniProtKB">
        <authorList>
            <consortium name="Ensembl"/>
        </authorList>
    </citation>
    <scope>IDENTIFICATION</scope>
</reference>
<dbReference type="InterPro" id="IPR013087">
    <property type="entry name" value="Znf_C2H2_type"/>
</dbReference>
<dbReference type="Proteomes" id="UP000694548">
    <property type="component" value="Chromosome sgr04"/>
</dbReference>
<dbReference type="GO" id="GO:0000978">
    <property type="term" value="F:RNA polymerase II cis-regulatory region sequence-specific DNA binding"/>
    <property type="evidence" value="ECO:0007669"/>
    <property type="project" value="TreeGrafter"/>
</dbReference>
<dbReference type="SMART" id="SM00355">
    <property type="entry name" value="ZnF_C2H2"/>
    <property type="match status" value="1"/>
</dbReference>
<evidence type="ECO:0000256" key="2">
    <source>
        <dbReference type="ARBA" id="ARBA00022737"/>
    </source>
</evidence>
<dbReference type="Gene3D" id="3.30.160.60">
    <property type="entry name" value="Classic Zinc Finger"/>
    <property type="match status" value="1"/>
</dbReference>
<keyword evidence="4" id="KW-0862">Zinc</keyword>
<dbReference type="Ensembl" id="ENSNFUT00015002899.1">
    <property type="protein sequence ID" value="ENSNFUP00015002725.1"/>
    <property type="gene ID" value="ENSNFUG00015001394.1"/>
</dbReference>
<keyword evidence="1" id="KW-0479">Metal-binding</keyword>
<evidence type="ECO:0000256" key="1">
    <source>
        <dbReference type="ARBA" id="ARBA00022723"/>
    </source>
</evidence>
<dbReference type="Pfam" id="PF00096">
    <property type="entry name" value="zf-C2H2"/>
    <property type="match status" value="1"/>
</dbReference>
<keyword evidence="5" id="KW-0539">Nucleus</keyword>
<evidence type="ECO:0000256" key="6">
    <source>
        <dbReference type="PROSITE-ProRule" id="PRU00042"/>
    </source>
</evidence>
<dbReference type="InterPro" id="IPR036236">
    <property type="entry name" value="Znf_C2H2_sf"/>
</dbReference>
<keyword evidence="3 6" id="KW-0863">Zinc-finger</keyword>
<protein>
    <recommendedName>
        <fullName evidence="7">C2H2-type domain-containing protein</fullName>
    </recommendedName>
</protein>
<sequence>MQECQNKTKILCLHKKVHTGQKPFVCEHCEQRFSQKTHLNRHMIVHTGQKPFAFHTNKSLKCNVV</sequence>
<dbReference type="FunFam" id="3.30.160.60:FF:000912">
    <property type="entry name" value="Zinc finger protein 660"/>
    <property type="match status" value="1"/>
</dbReference>
<reference evidence="8" key="1">
    <citation type="submission" date="2014-08" db="EMBL/GenBank/DDBJ databases">
        <authorList>
            <person name="Senf B."/>
            <person name="Petzold A."/>
            <person name="Downie B.R."/>
            <person name="Koch P."/>
            <person name="Platzer M."/>
        </authorList>
    </citation>
    <scope>NUCLEOTIDE SEQUENCE [LARGE SCALE GENOMIC DNA]</scope>
    <source>
        <strain evidence="8">GRZ</strain>
    </source>
</reference>
<dbReference type="PANTHER" id="PTHR23235">
    <property type="entry name" value="KRUEPPEL-LIKE TRANSCRIPTION FACTOR"/>
    <property type="match status" value="1"/>
</dbReference>
<dbReference type="AlphaFoldDB" id="A0A8C6KC58"/>
<evidence type="ECO:0000256" key="4">
    <source>
        <dbReference type="ARBA" id="ARBA00022833"/>
    </source>
</evidence>
<keyword evidence="2" id="KW-0677">Repeat</keyword>
<organism evidence="8 9">
    <name type="scientific">Nothobranchius furzeri</name>
    <name type="common">Turquoise killifish</name>
    <dbReference type="NCBI Taxonomy" id="105023"/>
    <lineage>
        <taxon>Eukaryota</taxon>
        <taxon>Metazoa</taxon>
        <taxon>Chordata</taxon>
        <taxon>Craniata</taxon>
        <taxon>Vertebrata</taxon>
        <taxon>Euteleostomi</taxon>
        <taxon>Actinopterygii</taxon>
        <taxon>Neopterygii</taxon>
        <taxon>Teleostei</taxon>
        <taxon>Neoteleostei</taxon>
        <taxon>Acanthomorphata</taxon>
        <taxon>Ovalentaria</taxon>
        <taxon>Atherinomorphae</taxon>
        <taxon>Cyprinodontiformes</taxon>
        <taxon>Nothobranchiidae</taxon>
        <taxon>Nothobranchius</taxon>
    </lineage>
</organism>
<keyword evidence="9" id="KW-1185">Reference proteome</keyword>
<evidence type="ECO:0000259" key="7">
    <source>
        <dbReference type="PROSITE" id="PS50157"/>
    </source>
</evidence>
<dbReference type="GO" id="GO:0008270">
    <property type="term" value="F:zinc ion binding"/>
    <property type="evidence" value="ECO:0007669"/>
    <property type="project" value="UniProtKB-KW"/>
</dbReference>
<dbReference type="PANTHER" id="PTHR23235:SF142">
    <property type="entry name" value="ZINC FINGER PROTEIN 384"/>
    <property type="match status" value="1"/>
</dbReference>
<dbReference type="PROSITE" id="PS00028">
    <property type="entry name" value="ZINC_FINGER_C2H2_1"/>
    <property type="match status" value="1"/>
</dbReference>
<proteinExistence type="predicted"/>
<dbReference type="GO" id="GO:0000981">
    <property type="term" value="F:DNA-binding transcription factor activity, RNA polymerase II-specific"/>
    <property type="evidence" value="ECO:0007669"/>
    <property type="project" value="TreeGrafter"/>
</dbReference>
<dbReference type="SUPFAM" id="SSF57667">
    <property type="entry name" value="beta-beta-alpha zinc fingers"/>
    <property type="match status" value="1"/>
</dbReference>
<name>A0A8C6KC58_NOTFU</name>
<evidence type="ECO:0000313" key="8">
    <source>
        <dbReference type="Ensembl" id="ENSNFUP00015002725.1"/>
    </source>
</evidence>
<accession>A0A8C6KC58</accession>
<reference evidence="8" key="3">
    <citation type="submission" date="2025-09" db="UniProtKB">
        <authorList>
            <consortium name="Ensembl"/>
        </authorList>
    </citation>
    <scope>IDENTIFICATION</scope>
</reference>
<evidence type="ECO:0000256" key="5">
    <source>
        <dbReference type="ARBA" id="ARBA00023242"/>
    </source>
</evidence>
<evidence type="ECO:0000256" key="3">
    <source>
        <dbReference type="ARBA" id="ARBA00022771"/>
    </source>
</evidence>
<feature type="domain" description="C2H2-type" evidence="7">
    <location>
        <begin position="24"/>
        <end position="51"/>
    </location>
</feature>
<dbReference type="PROSITE" id="PS50157">
    <property type="entry name" value="ZINC_FINGER_C2H2_2"/>
    <property type="match status" value="1"/>
</dbReference>